<keyword evidence="1" id="KW-0812">Transmembrane</keyword>
<proteinExistence type="predicted"/>
<feature type="transmembrane region" description="Helical" evidence="1">
    <location>
        <begin position="244"/>
        <end position="264"/>
    </location>
</feature>
<organism evidence="3 4">
    <name type="scientific">Sphaerotilus hippei</name>
    <dbReference type="NCBI Taxonomy" id="744406"/>
    <lineage>
        <taxon>Bacteria</taxon>
        <taxon>Pseudomonadati</taxon>
        <taxon>Pseudomonadota</taxon>
        <taxon>Betaproteobacteria</taxon>
        <taxon>Burkholderiales</taxon>
        <taxon>Sphaerotilaceae</taxon>
        <taxon>Sphaerotilus</taxon>
    </lineage>
</organism>
<keyword evidence="1" id="KW-0472">Membrane</keyword>
<feature type="transmembrane region" description="Helical" evidence="1">
    <location>
        <begin position="21"/>
        <end position="39"/>
    </location>
</feature>
<dbReference type="GO" id="GO:0016020">
    <property type="term" value="C:membrane"/>
    <property type="evidence" value="ECO:0007669"/>
    <property type="project" value="TreeGrafter"/>
</dbReference>
<sequence length="379" mass="42668">MSKSAGTRPMSASSSAPQKMMGLEIVRFLAAMAVLIWHYQHFWHLGTEVPDFERSAQPLYVPLRWLYEYGVYGVQVFWCISGYIFFWKYSRMIAEGRMAARQFFILRLSRLYPLHLVTLLLVALLQAVYFPLANDYFVYAHNDLPHFLLQLFMASNWGFEQGPSFNGPIWSISLEVIVYALFFVVMRRLGASIGITCVLIAVGAGAFLLKVPHQVFQCVLCFFIGGLAAQVGRTGWVQARRVMVGRGVLALLLAAPSVAGVLGLFAHRPVIQLFIVAYTPVLLYFLAEQCTIPARFDRLLDVAGNVTYSSYLIHFPIQLMIAIGCRQAGLPIPKESPLFLAAFLGVTLVLSVLVYRYFEVPCQKLIRNRLGRRPALVRA</sequence>
<dbReference type="GO" id="GO:0016747">
    <property type="term" value="F:acyltransferase activity, transferring groups other than amino-acyl groups"/>
    <property type="evidence" value="ECO:0007669"/>
    <property type="project" value="InterPro"/>
</dbReference>
<dbReference type="Pfam" id="PF01757">
    <property type="entry name" value="Acyl_transf_3"/>
    <property type="match status" value="1"/>
</dbReference>
<dbReference type="PANTHER" id="PTHR23028">
    <property type="entry name" value="ACETYLTRANSFERASE"/>
    <property type="match status" value="1"/>
</dbReference>
<evidence type="ECO:0000259" key="2">
    <source>
        <dbReference type="Pfam" id="PF01757"/>
    </source>
</evidence>
<dbReference type="AlphaFoldDB" id="A0A318GYW9"/>
<reference evidence="3 4" key="1">
    <citation type="submission" date="2018-05" db="EMBL/GenBank/DDBJ databases">
        <title>Genomic Encyclopedia of Type Strains, Phase IV (KMG-IV): sequencing the most valuable type-strain genomes for metagenomic binning, comparative biology and taxonomic classification.</title>
        <authorList>
            <person name="Goeker M."/>
        </authorList>
    </citation>
    <scope>NUCLEOTIDE SEQUENCE [LARGE SCALE GENOMIC DNA]</scope>
    <source>
        <strain evidence="3 4">DSM 566</strain>
    </source>
</reference>
<evidence type="ECO:0000313" key="3">
    <source>
        <dbReference type="EMBL" id="PXW95274.1"/>
    </source>
</evidence>
<evidence type="ECO:0000256" key="1">
    <source>
        <dbReference type="SAM" id="Phobius"/>
    </source>
</evidence>
<keyword evidence="4" id="KW-1185">Reference proteome</keyword>
<dbReference type="EMBL" id="QJJS01000010">
    <property type="protein sequence ID" value="PXW95274.1"/>
    <property type="molecule type" value="Genomic_DNA"/>
</dbReference>
<evidence type="ECO:0000313" key="4">
    <source>
        <dbReference type="Proteomes" id="UP000247811"/>
    </source>
</evidence>
<feature type="transmembrane region" description="Helical" evidence="1">
    <location>
        <begin position="69"/>
        <end position="90"/>
    </location>
</feature>
<dbReference type="InterPro" id="IPR050879">
    <property type="entry name" value="Acyltransferase_3"/>
</dbReference>
<comment type="caution">
    <text evidence="3">The sequence shown here is derived from an EMBL/GenBank/DDBJ whole genome shotgun (WGS) entry which is preliminary data.</text>
</comment>
<accession>A0A318GYW9</accession>
<protein>
    <submittedName>
        <fullName evidence="3">Peptidoglycan/LPS O-acetylase OafA/YrhL</fullName>
    </submittedName>
</protein>
<feature type="transmembrane region" description="Helical" evidence="1">
    <location>
        <begin position="299"/>
        <end position="317"/>
    </location>
</feature>
<feature type="transmembrane region" description="Helical" evidence="1">
    <location>
        <begin position="337"/>
        <end position="358"/>
    </location>
</feature>
<dbReference type="Proteomes" id="UP000247811">
    <property type="component" value="Unassembled WGS sequence"/>
</dbReference>
<feature type="transmembrane region" description="Helical" evidence="1">
    <location>
        <begin position="165"/>
        <end position="182"/>
    </location>
</feature>
<dbReference type="OrthoDB" id="9814807at2"/>
<gene>
    <name evidence="3" type="ORF">C7444_110122</name>
</gene>
<feature type="transmembrane region" description="Helical" evidence="1">
    <location>
        <begin position="111"/>
        <end position="132"/>
    </location>
</feature>
<dbReference type="InterPro" id="IPR002656">
    <property type="entry name" value="Acyl_transf_3_dom"/>
</dbReference>
<feature type="domain" description="Acyltransferase 3" evidence="2">
    <location>
        <begin position="22"/>
        <end position="356"/>
    </location>
</feature>
<dbReference type="PANTHER" id="PTHR23028:SF131">
    <property type="entry name" value="BLR2367 PROTEIN"/>
    <property type="match status" value="1"/>
</dbReference>
<dbReference type="GO" id="GO:0000271">
    <property type="term" value="P:polysaccharide biosynthetic process"/>
    <property type="evidence" value="ECO:0007669"/>
    <property type="project" value="TreeGrafter"/>
</dbReference>
<name>A0A318GYW9_9BURK</name>
<feature type="transmembrane region" description="Helical" evidence="1">
    <location>
        <begin position="270"/>
        <end position="287"/>
    </location>
</feature>
<keyword evidence="1" id="KW-1133">Transmembrane helix</keyword>
<feature type="transmembrane region" description="Helical" evidence="1">
    <location>
        <begin position="189"/>
        <end position="208"/>
    </location>
</feature>
<dbReference type="RefSeq" id="WP_110401138.1">
    <property type="nucleotide sequence ID" value="NZ_QJJS01000010.1"/>
</dbReference>
<feature type="transmembrane region" description="Helical" evidence="1">
    <location>
        <begin position="214"/>
        <end position="232"/>
    </location>
</feature>